<accession>A0A173V2P0</accession>
<dbReference type="OrthoDB" id="9764644at2"/>
<dbReference type="InterPro" id="IPR003593">
    <property type="entry name" value="AAA+_ATPase"/>
</dbReference>
<dbReference type="Gene3D" id="3.40.50.300">
    <property type="entry name" value="P-loop containing nucleotide triphosphate hydrolases"/>
    <property type="match status" value="1"/>
</dbReference>
<dbReference type="SMART" id="SM00382">
    <property type="entry name" value="AAA"/>
    <property type="match status" value="1"/>
</dbReference>
<dbReference type="InterPro" id="IPR018163">
    <property type="entry name" value="Thr/Ala-tRNA-synth_IIc_edit"/>
</dbReference>
<dbReference type="Gene3D" id="3.10.20.30">
    <property type="match status" value="1"/>
</dbReference>
<dbReference type="AlphaFoldDB" id="A0A173V2P0"/>
<dbReference type="CDD" id="cd02028">
    <property type="entry name" value="UMPK_like"/>
    <property type="match status" value="1"/>
</dbReference>
<dbReference type="InterPro" id="IPR004095">
    <property type="entry name" value="TGS"/>
</dbReference>
<dbReference type="InterPro" id="IPR012676">
    <property type="entry name" value="TGS-like"/>
</dbReference>
<keyword evidence="2" id="KW-0808">Transferase</keyword>
<proteinExistence type="predicted"/>
<dbReference type="InterPro" id="IPR027417">
    <property type="entry name" value="P-loop_NTPase"/>
</dbReference>
<evidence type="ECO:0000259" key="1">
    <source>
        <dbReference type="PROSITE" id="PS51880"/>
    </source>
</evidence>
<dbReference type="InterPro" id="IPR006083">
    <property type="entry name" value="PRK/URK"/>
</dbReference>
<dbReference type="CDD" id="cd01667">
    <property type="entry name" value="TGS_ThrRS"/>
    <property type="match status" value="1"/>
</dbReference>
<dbReference type="Proteomes" id="UP000095673">
    <property type="component" value="Unassembled WGS sequence"/>
</dbReference>
<sequence length="580" mass="66026">MQEYSVKVTLPDGQVMAVTASESDTLEAVADRFKDYYEDDIILGIVNGRLRELNKKIKSDCELSFVTTADRDGRRTYRRSVVLLLQRAIYDVYGSMTQLHVMHSLGEGYYCQLEKAVECADSQQEKYNEDTDLQGSRENSEKSVTEHDIDRIVCSMYSFVEKDLTITKHSAKTQYAEQLFKEKGLHDKERLLHYRRSSRVNLYELDGVVDYFYGFMAPSTGMLKYFDIVPYENGFVLLFPGANSRSVEPLVTSNKLFHTLDDSREWSKMLGIGTIGSLNDAIAAGRGQEIMLLQEALMEQKIGNLAAQIASDDKKKFVMIAGPSSSGKTSFANRLSIQLIAKGRKPHPLSLDDYYVDRELCPKHPDGSFDFECLESIDVKLFNEDMNRLLKGEAVDMPSFNFKTGKREYRGRKLVLGPDDILVIEGIHGLNDRLSQLIPPEHKFKIYISALTQLNIDEHNPLSTTDERLIRRIVRDARTRGTNAMETIAMWPSVRKGERENIFPFQEQADVMFNSALVYELAVLKVYAEPLLFGIERDCPEYLEAKRLLKLLDYFLPMPADGIPNNSLLREFVGGSCFNV</sequence>
<dbReference type="RefSeq" id="WP_055238476.1">
    <property type="nucleotide sequence ID" value="NZ_CYXM01000013.1"/>
</dbReference>
<organism evidence="2 3">
    <name type="scientific">Agathobacter rectalis</name>
    <dbReference type="NCBI Taxonomy" id="39491"/>
    <lineage>
        <taxon>Bacteria</taxon>
        <taxon>Bacillati</taxon>
        <taxon>Bacillota</taxon>
        <taxon>Clostridia</taxon>
        <taxon>Lachnospirales</taxon>
        <taxon>Lachnospiraceae</taxon>
        <taxon>Agathobacter</taxon>
    </lineage>
</organism>
<dbReference type="EC" id="2.7.1.48" evidence="2"/>
<dbReference type="GO" id="GO:0004849">
    <property type="term" value="F:uridine kinase activity"/>
    <property type="evidence" value="ECO:0007669"/>
    <property type="project" value="UniProtKB-EC"/>
</dbReference>
<dbReference type="SUPFAM" id="SSF55186">
    <property type="entry name" value="ThrRS/AlaRS common domain"/>
    <property type="match status" value="1"/>
</dbReference>
<dbReference type="EMBL" id="CYXM01000013">
    <property type="protein sequence ID" value="CUN20940.1"/>
    <property type="molecule type" value="Genomic_DNA"/>
</dbReference>
<protein>
    <submittedName>
        <fullName evidence="2">Uridine kinase</fullName>
        <ecNumber evidence="2">2.7.1.48</ecNumber>
    </submittedName>
</protein>
<dbReference type="PANTHER" id="PTHR10285">
    <property type="entry name" value="URIDINE KINASE"/>
    <property type="match status" value="1"/>
</dbReference>
<dbReference type="Pfam" id="PF00485">
    <property type="entry name" value="PRK"/>
    <property type="match status" value="1"/>
</dbReference>
<evidence type="ECO:0000313" key="2">
    <source>
        <dbReference type="EMBL" id="CUN20940.1"/>
    </source>
</evidence>
<dbReference type="SUPFAM" id="SSF81271">
    <property type="entry name" value="TGS-like"/>
    <property type="match status" value="1"/>
</dbReference>
<evidence type="ECO:0000313" key="3">
    <source>
        <dbReference type="Proteomes" id="UP000095673"/>
    </source>
</evidence>
<reference evidence="2 3" key="1">
    <citation type="submission" date="2015-09" db="EMBL/GenBank/DDBJ databases">
        <authorList>
            <consortium name="Pathogen Informatics"/>
        </authorList>
    </citation>
    <scope>NUCLEOTIDE SEQUENCE [LARGE SCALE GENOMIC DNA]</scope>
    <source>
        <strain evidence="2 3">2789STDY5834968</strain>
    </source>
</reference>
<dbReference type="InterPro" id="IPR012675">
    <property type="entry name" value="Beta-grasp_dom_sf"/>
</dbReference>
<keyword evidence="2" id="KW-0418">Kinase</keyword>
<feature type="domain" description="TGS" evidence="1">
    <location>
        <begin position="1"/>
        <end position="67"/>
    </location>
</feature>
<dbReference type="SUPFAM" id="SSF52540">
    <property type="entry name" value="P-loop containing nucleoside triphosphate hydrolases"/>
    <property type="match status" value="1"/>
</dbReference>
<gene>
    <name evidence="2" type="primary">udk</name>
    <name evidence="2" type="ORF">ERS852580_02547</name>
</gene>
<name>A0A173V2P0_9FIRM</name>
<dbReference type="Gene3D" id="3.30.980.10">
    <property type="entry name" value="Threonyl-trna Synthetase, Chain A, domain 2"/>
    <property type="match status" value="1"/>
</dbReference>
<dbReference type="GO" id="GO:0005524">
    <property type="term" value="F:ATP binding"/>
    <property type="evidence" value="ECO:0007669"/>
    <property type="project" value="InterPro"/>
</dbReference>
<dbReference type="PROSITE" id="PS51880">
    <property type="entry name" value="TGS"/>
    <property type="match status" value="1"/>
</dbReference>